<dbReference type="AlphaFoldDB" id="A0A2G0CE76"/>
<comment type="caution">
    <text evidence="2">The sequence shown here is derived from an EMBL/GenBank/DDBJ whole genome shotgun (WGS) entry which is preliminary data.</text>
</comment>
<gene>
    <name evidence="2" type="ORF">CGL56_11250</name>
</gene>
<keyword evidence="3" id="KW-1185">Reference proteome</keyword>
<dbReference type="RefSeq" id="WP_099106658.1">
    <property type="nucleotide sequence ID" value="NZ_JAATJF010000004.1"/>
</dbReference>
<evidence type="ECO:0000313" key="3">
    <source>
        <dbReference type="Proteomes" id="UP000226437"/>
    </source>
</evidence>
<dbReference type="Proteomes" id="UP000226437">
    <property type="component" value="Unassembled WGS sequence"/>
</dbReference>
<dbReference type="EMBL" id="PDLO01000004">
    <property type="protein sequence ID" value="PHK98272.1"/>
    <property type="molecule type" value="Genomic_DNA"/>
</dbReference>
<proteinExistence type="predicted"/>
<name>A0A2G0CE76_9BACT</name>
<accession>A0A2G0CE76</accession>
<evidence type="ECO:0008006" key="4">
    <source>
        <dbReference type="Google" id="ProtNLM"/>
    </source>
</evidence>
<sequence>MASRKAQNPITALWMRVPAYLRNRYAVTLLLFLLLMVFFDRHDVGTQFRLHRTVNRLEADLERYGRLTAEAEAERLDMEQNRERFARENYYMQQDDEDVFIIVDK</sequence>
<organism evidence="2 3">
    <name type="scientific">Neolewinella marina</name>
    <dbReference type="NCBI Taxonomy" id="438751"/>
    <lineage>
        <taxon>Bacteria</taxon>
        <taxon>Pseudomonadati</taxon>
        <taxon>Bacteroidota</taxon>
        <taxon>Saprospiria</taxon>
        <taxon>Saprospirales</taxon>
        <taxon>Lewinellaceae</taxon>
        <taxon>Neolewinella</taxon>
    </lineage>
</organism>
<reference evidence="2 3" key="1">
    <citation type="submission" date="2017-10" db="EMBL/GenBank/DDBJ databases">
        <title>The draft genome sequence of Lewinella marina KCTC 32374.</title>
        <authorList>
            <person name="Wang K."/>
        </authorList>
    </citation>
    <scope>NUCLEOTIDE SEQUENCE [LARGE SCALE GENOMIC DNA]</scope>
    <source>
        <strain evidence="2 3">MKG-38</strain>
    </source>
</reference>
<evidence type="ECO:0000256" key="1">
    <source>
        <dbReference type="SAM" id="Coils"/>
    </source>
</evidence>
<feature type="coiled-coil region" evidence="1">
    <location>
        <begin position="54"/>
        <end position="88"/>
    </location>
</feature>
<protein>
    <recommendedName>
        <fullName evidence="4">Septum formation initiator</fullName>
    </recommendedName>
</protein>
<dbReference type="OrthoDB" id="1467719at2"/>
<keyword evidence="1" id="KW-0175">Coiled coil</keyword>
<evidence type="ECO:0000313" key="2">
    <source>
        <dbReference type="EMBL" id="PHK98272.1"/>
    </source>
</evidence>